<evidence type="ECO:0000259" key="2">
    <source>
        <dbReference type="Pfam" id="PF03872"/>
    </source>
</evidence>
<dbReference type="InterPro" id="IPR005572">
    <property type="entry name" value="Anti-sigma_E_RseA_N"/>
</dbReference>
<evidence type="ECO:0000313" key="3">
    <source>
        <dbReference type="EMBL" id="SDJ56600.1"/>
    </source>
</evidence>
<dbReference type="CDD" id="cd16328">
    <property type="entry name" value="RseA_N"/>
    <property type="match status" value="1"/>
</dbReference>
<sequence length="235" mass="24843">MSHGSHQDRLNESLSALMDGEATELELQRLLKRGSEGDEMAERWSRYQLAASIMRREQFAPVAPGLAASISAAIDAEGPLDTAASDAESSAGMATRSPWVRSLSRGAVAATVAFAAILGVQQLSQPDPAANNTGAPQLAAEAPRPVQQAVQSAPQPSGFYVPAPTTRSVSTASPRLVPERQPGVPVQAVIQQAPPPELIRHLNRVMIRHSQQAGHVSSQGMVPFARATYGEQDGQ</sequence>
<dbReference type="AlphaFoldDB" id="A0A1G8UUI2"/>
<evidence type="ECO:0000313" key="4">
    <source>
        <dbReference type="Proteomes" id="UP000199305"/>
    </source>
</evidence>
<dbReference type="OrthoDB" id="5734981at2"/>
<feature type="region of interest" description="Disordered" evidence="1">
    <location>
        <begin position="154"/>
        <end position="180"/>
    </location>
</feature>
<dbReference type="EMBL" id="FNFH01000001">
    <property type="protein sequence ID" value="SDJ56600.1"/>
    <property type="molecule type" value="Genomic_DNA"/>
</dbReference>
<dbReference type="Pfam" id="PF03872">
    <property type="entry name" value="RseA_N"/>
    <property type="match status" value="1"/>
</dbReference>
<keyword evidence="4" id="KW-1185">Reference proteome</keyword>
<dbReference type="InterPro" id="IPR052383">
    <property type="entry name" value="Anti-sigma-E_RseA-like"/>
</dbReference>
<reference evidence="4" key="1">
    <citation type="submission" date="2016-10" db="EMBL/GenBank/DDBJ databases">
        <authorList>
            <person name="Varghese N."/>
            <person name="Submissions S."/>
        </authorList>
    </citation>
    <scope>NUCLEOTIDE SEQUENCE [LARGE SCALE GENOMIC DNA]</scope>
    <source>
        <strain evidence="4">CGMCC 1.10658</strain>
    </source>
</reference>
<dbReference type="STRING" id="658219.SAMN05216212_0250"/>
<dbReference type="GO" id="GO:0016989">
    <property type="term" value="F:sigma factor antagonist activity"/>
    <property type="evidence" value="ECO:0007669"/>
    <property type="project" value="InterPro"/>
</dbReference>
<name>A0A1G8UUI2_9GAMM</name>
<dbReference type="PANTHER" id="PTHR38104:SF1">
    <property type="entry name" value="ANTI-SIGMA-E FACTOR RSEA"/>
    <property type="match status" value="1"/>
</dbReference>
<dbReference type="Proteomes" id="UP000199305">
    <property type="component" value="Unassembled WGS sequence"/>
</dbReference>
<feature type="domain" description="Anti sigma-E protein RseA N-terminal" evidence="2">
    <location>
        <begin position="11"/>
        <end position="84"/>
    </location>
</feature>
<proteinExistence type="predicted"/>
<dbReference type="InterPro" id="IPR036147">
    <property type="entry name" value="Anti-sigma_E_RseA_N_sf"/>
</dbReference>
<accession>A0A1G8UUI2</accession>
<gene>
    <name evidence="3" type="ORF">SAMN05216212_0250</name>
</gene>
<dbReference type="RefSeq" id="WP_091506784.1">
    <property type="nucleotide sequence ID" value="NZ_FNFH01000001.1"/>
</dbReference>
<evidence type="ECO:0000256" key="1">
    <source>
        <dbReference type="SAM" id="MobiDB-lite"/>
    </source>
</evidence>
<dbReference type="PANTHER" id="PTHR38104">
    <property type="match status" value="1"/>
</dbReference>
<protein>
    <submittedName>
        <fullName evidence="3">Anti sigma-E protein, RseA</fullName>
    </submittedName>
</protein>
<dbReference type="SUPFAM" id="SSF89069">
    <property type="entry name" value="N-terminal, cytoplasmic domain of anti-sigmaE factor RseA"/>
    <property type="match status" value="1"/>
</dbReference>
<organism evidence="3 4">
    <name type="scientific">Microbulbifer yueqingensis</name>
    <dbReference type="NCBI Taxonomy" id="658219"/>
    <lineage>
        <taxon>Bacteria</taxon>
        <taxon>Pseudomonadati</taxon>
        <taxon>Pseudomonadota</taxon>
        <taxon>Gammaproteobacteria</taxon>
        <taxon>Cellvibrionales</taxon>
        <taxon>Microbulbiferaceae</taxon>
        <taxon>Microbulbifer</taxon>
    </lineage>
</organism>
<dbReference type="Gene3D" id="1.10.10.880">
    <property type="entry name" value="Anti sigma-E protein RseA, N-terminal domain"/>
    <property type="match status" value="1"/>
</dbReference>